<organism evidence="9 10">
    <name type="scientific">Halioglobus maricola</name>
    <dbReference type="NCBI Taxonomy" id="2601894"/>
    <lineage>
        <taxon>Bacteria</taxon>
        <taxon>Pseudomonadati</taxon>
        <taxon>Pseudomonadota</taxon>
        <taxon>Gammaproteobacteria</taxon>
        <taxon>Cellvibrionales</taxon>
        <taxon>Halieaceae</taxon>
        <taxon>Halioglobus</taxon>
    </lineage>
</organism>
<evidence type="ECO:0000256" key="6">
    <source>
        <dbReference type="ARBA" id="ARBA00023316"/>
    </source>
</evidence>
<evidence type="ECO:0000313" key="9">
    <source>
        <dbReference type="EMBL" id="QFU77428.1"/>
    </source>
</evidence>
<dbReference type="GO" id="GO:0004180">
    <property type="term" value="F:carboxypeptidase activity"/>
    <property type="evidence" value="ECO:0007669"/>
    <property type="project" value="UniProtKB-ARBA"/>
</dbReference>
<evidence type="ECO:0000256" key="4">
    <source>
        <dbReference type="ARBA" id="ARBA00022960"/>
    </source>
</evidence>
<dbReference type="KEGG" id="halc:EY643_18120"/>
<gene>
    <name evidence="9" type="ORF">EY643_18120</name>
</gene>
<dbReference type="SUPFAM" id="SSF47090">
    <property type="entry name" value="PGBD-like"/>
    <property type="match status" value="1"/>
</dbReference>
<dbReference type="Pfam" id="PF01471">
    <property type="entry name" value="PG_binding_1"/>
    <property type="match status" value="1"/>
</dbReference>
<dbReference type="InterPro" id="IPR036366">
    <property type="entry name" value="PGBDSf"/>
</dbReference>
<dbReference type="Pfam" id="PF03734">
    <property type="entry name" value="YkuD"/>
    <property type="match status" value="1"/>
</dbReference>
<keyword evidence="5 7" id="KW-0573">Peptidoglycan synthesis</keyword>
<proteinExistence type="inferred from homology"/>
<keyword evidence="6 7" id="KW-0961">Cell wall biogenesis/degradation</keyword>
<sequence length="643" mass="73312">MGGGVQAKGFHRDHVQTGPLSVCIVVDDHFVRELCAECRHCLTALCIAGPRCWRGNMYVDEQNIIPRETGIWGRAGLKYPEICHSEGQRLGCGFINYRFRKHWSPMRILILLSLLMVSLTAKADLRGELQSLTEHLVVDGGSQLPSGGRVHLPVIVEDFYSRQDYQAAWQDRQQAQRMLDLLRGSFDDGLSPDDYHYSELMALWSLRNDEWPEKDRARARFDVLLTDGILLYIQHMAKGKVDPRLLDPTFNYAQLDFDIHTISGQLQQAIAEDSIDEILERLRPAMPFYYQMVAALRHYRALAASGEFRALPTDVVLKPGQEYPVVPDLAERLVQLGYLPSAGPDRRYGGAVQDAVRVFQRDHGLDVDGIVGAQSYHFLNMTPAERVDALRVNLDRVRWIAQDLSDEMLVVNVAGYELYYIRGDELLWETPVMVGTIAHQTPIFTKRLRYLEFNPTWTVPRSIIGRSLLPKFKADQSYIAEQNYLLYDRRGEVVNPASIDWANANMGNFPYRVVQQPWESNALGRVKFMFPNSYAIYLHDTPSRYLFSRSARAFSSGCVRVKEPLRLAELLLDDSQQWSLSQVEAVVDSRKPQVRVPMEREVDVMLMYWTTSPARDGRMQFHADIYGKDAPALAILDAPPEAS</sequence>
<dbReference type="PROSITE" id="PS52029">
    <property type="entry name" value="LD_TPASE"/>
    <property type="match status" value="1"/>
</dbReference>
<evidence type="ECO:0000256" key="2">
    <source>
        <dbReference type="ARBA" id="ARBA00005992"/>
    </source>
</evidence>
<comment type="similarity">
    <text evidence="2">Belongs to the YkuD family.</text>
</comment>
<dbReference type="Proteomes" id="UP000326287">
    <property type="component" value="Chromosome"/>
</dbReference>
<dbReference type="Gene3D" id="2.40.440.10">
    <property type="entry name" value="L,D-transpeptidase catalytic domain-like"/>
    <property type="match status" value="1"/>
</dbReference>
<keyword evidence="10" id="KW-1185">Reference proteome</keyword>
<dbReference type="InterPro" id="IPR052905">
    <property type="entry name" value="LD-transpeptidase_YkuD-like"/>
</dbReference>
<dbReference type="PANTHER" id="PTHR41533">
    <property type="entry name" value="L,D-TRANSPEPTIDASE HI_1667-RELATED"/>
    <property type="match status" value="1"/>
</dbReference>
<keyword evidence="4 7" id="KW-0133">Cell shape</keyword>
<feature type="active site" description="Nucleophile" evidence="7">
    <location>
        <position position="558"/>
    </location>
</feature>
<evidence type="ECO:0000256" key="7">
    <source>
        <dbReference type="PROSITE-ProRule" id="PRU01373"/>
    </source>
</evidence>
<keyword evidence="3" id="KW-0808">Transferase</keyword>
<dbReference type="GO" id="GO:0071555">
    <property type="term" value="P:cell wall organization"/>
    <property type="evidence" value="ECO:0007669"/>
    <property type="project" value="UniProtKB-UniRule"/>
</dbReference>
<dbReference type="InterPro" id="IPR002477">
    <property type="entry name" value="Peptidoglycan-bd-like"/>
</dbReference>
<dbReference type="AlphaFoldDB" id="A0A5P9NR43"/>
<dbReference type="InterPro" id="IPR045380">
    <property type="entry name" value="LD_TPept_scaffold_dom"/>
</dbReference>
<evidence type="ECO:0000313" key="10">
    <source>
        <dbReference type="Proteomes" id="UP000326287"/>
    </source>
</evidence>
<evidence type="ECO:0000259" key="8">
    <source>
        <dbReference type="PROSITE" id="PS52029"/>
    </source>
</evidence>
<dbReference type="PANTHER" id="PTHR41533:SF2">
    <property type="entry name" value="BLR7131 PROTEIN"/>
    <property type="match status" value="1"/>
</dbReference>
<dbReference type="UniPathway" id="UPA00219"/>
<evidence type="ECO:0000256" key="1">
    <source>
        <dbReference type="ARBA" id="ARBA00004752"/>
    </source>
</evidence>
<comment type="pathway">
    <text evidence="1 7">Cell wall biogenesis; peptidoglycan biosynthesis.</text>
</comment>
<evidence type="ECO:0000256" key="5">
    <source>
        <dbReference type="ARBA" id="ARBA00022984"/>
    </source>
</evidence>
<reference evidence="9 10" key="1">
    <citation type="submission" date="2019-02" db="EMBL/GenBank/DDBJ databases">
        <authorList>
            <person name="Li S.-H."/>
        </authorList>
    </citation>
    <scope>NUCLEOTIDE SEQUENCE [LARGE SCALE GENOMIC DNA]</scope>
    <source>
        <strain evidence="9 10">IMCC14385</strain>
    </source>
</reference>
<dbReference type="CDD" id="cd16913">
    <property type="entry name" value="YkuD_like"/>
    <property type="match status" value="1"/>
</dbReference>
<feature type="active site" description="Proton donor/acceptor" evidence="7">
    <location>
        <position position="539"/>
    </location>
</feature>
<dbReference type="EMBL" id="CP036422">
    <property type="protein sequence ID" value="QFU77428.1"/>
    <property type="molecule type" value="Genomic_DNA"/>
</dbReference>
<dbReference type="InterPro" id="IPR005490">
    <property type="entry name" value="LD_TPept_cat_dom"/>
</dbReference>
<dbReference type="GO" id="GO:0009252">
    <property type="term" value="P:peptidoglycan biosynthetic process"/>
    <property type="evidence" value="ECO:0007669"/>
    <property type="project" value="UniProtKB-UniPathway"/>
</dbReference>
<dbReference type="Pfam" id="PF20142">
    <property type="entry name" value="Scaffold"/>
    <property type="match status" value="1"/>
</dbReference>
<evidence type="ECO:0000256" key="3">
    <source>
        <dbReference type="ARBA" id="ARBA00022679"/>
    </source>
</evidence>
<dbReference type="GO" id="GO:0008360">
    <property type="term" value="P:regulation of cell shape"/>
    <property type="evidence" value="ECO:0007669"/>
    <property type="project" value="UniProtKB-UniRule"/>
</dbReference>
<name>A0A5P9NR43_9GAMM</name>
<dbReference type="SUPFAM" id="SSF141523">
    <property type="entry name" value="L,D-transpeptidase catalytic domain-like"/>
    <property type="match status" value="1"/>
</dbReference>
<accession>A0A5P9NR43</accession>
<dbReference type="InterPro" id="IPR038063">
    <property type="entry name" value="Transpep_catalytic_dom"/>
</dbReference>
<dbReference type="GO" id="GO:0016740">
    <property type="term" value="F:transferase activity"/>
    <property type="evidence" value="ECO:0007669"/>
    <property type="project" value="UniProtKB-KW"/>
</dbReference>
<feature type="domain" description="L,D-TPase catalytic" evidence="8">
    <location>
        <begin position="407"/>
        <end position="586"/>
    </location>
</feature>
<dbReference type="OrthoDB" id="9778545at2"/>
<dbReference type="InterPro" id="IPR036365">
    <property type="entry name" value="PGBD-like_sf"/>
</dbReference>
<protein>
    <recommendedName>
        <fullName evidence="8">L,D-TPase catalytic domain-containing protein</fullName>
    </recommendedName>
</protein>
<dbReference type="Gene3D" id="1.10.101.10">
    <property type="entry name" value="PGBD-like superfamily/PGBD"/>
    <property type="match status" value="1"/>
</dbReference>